<organism evidence="2 3">
    <name type="scientific">Hymenobacter monticola</name>
    <dbReference type="NCBI Taxonomy" id="1705399"/>
    <lineage>
        <taxon>Bacteria</taxon>
        <taxon>Pseudomonadati</taxon>
        <taxon>Bacteroidota</taxon>
        <taxon>Cytophagia</taxon>
        <taxon>Cytophagales</taxon>
        <taxon>Hymenobacteraceae</taxon>
        <taxon>Hymenobacter</taxon>
    </lineage>
</organism>
<sequence>MLIWAWALAGVLSARAQARAVWDYDPDTVQVLIFDYDSQYEAFKSNQPLFRRVAVRTITDSTGGYTDRMVELNAKRVLLSVRHASGRAVLSMHYPDGTLRLRAGFLEDTLGPAPTAFFVPSLRRPLSAYAALDGEVQTFYRNGALRQVANYRLGKRITSQCFDFRNRLVDCNANPLIIPATLPKKVTSNHSFTYQAVGRAENSNIYRSTASKAQFVHDTQGELRKLLILLPRQQISAESVALVTQRGEVPINFMLAPNTNGSHGTGITSGALNGELRSIALSAGRLFAPNAAERITSAIIDGESVALYFTLPVQFGLK</sequence>
<proteinExistence type="predicted"/>
<evidence type="ECO:0000256" key="1">
    <source>
        <dbReference type="SAM" id="SignalP"/>
    </source>
</evidence>
<dbReference type="Proteomes" id="UP000831390">
    <property type="component" value="Chromosome"/>
</dbReference>
<evidence type="ECO:0000313" key="3">
    <source>
        <dbReference type="Proteomes" id="UP000831390"/>
    </source>
</evidence>
<name>A0ABY4B1I8_9BACT</name>
<protein>
    <submittedName>
        <fullName evidence="2">Uncharacterized protein</fullName>
    </submittedName>
</protein>
<keyword evidence="3" id="KW-1185">Reference proteome</keyword>
<dbReference type="EMBL" id="CP094534">
    <property type="protein sequence ID" value="UOE33020.1"/>
    <property type="molecule type" value="Genomic_DNA"/>
</dbReference>
<evidence type="ECO:0000313" key="2">
    <source>
        <dbReference type="EMBL" id="UOE33020.1"/>
    </source>
</evidence>
<feature type="chain" id="PRO_5045346096" evidence="1">
    <location>
        <begin position="21"/>
        <end position="318"/>
    </location>
</feature>
<reference evidence="2 3" key="1">
    <citation type="submission" date="2022-03" db="EMBL/GenBank/DDBJ databases">
        <title>Hymenobactersp. isolated from the air.</title>
        <authorList>
            <person name="Won M."/>
            <person name="Kwon S.-W."/>
        </authorList>
    </citation>
    <scope>NUCLEOTIDE SEQUENCE [LARGE SCALE GENOMIC DNA]</scope>
    <source>
        <strain evidence="2 3">KACC 22596</strain>
    </source>
</reference>
<gene>
    <name evidence="2" type="ORF">MTP16_18045</name>
</gene>
<keyword evidence="1" id="KW-0732">Signal</keyword>
<feature type="signal peptide" evidence="1">
    <location>
        <begin position="1"/>
        <end position="20"/>
    </location>
</feature>
<accession>A0ABY4B1I8</accession>
<dbReference type="RefSeq" id="WP_243512561.1">
    <property type="nucleotide sequence ID" value="NZ_CP094534.1"/>
</dbReference>